<name>A0A0F8XXJ7_9ZZZZ</name>
<protein>
    <recommendedName>
        <fullName evidence="2">HTH cro/C1-type domain-containing protein</fullName>
    </recommendedName>
</protein>
<sequence>MQTKSISEITEGLIGRGETEQSIADKVTAKGVKVTQGTINRIRNGVIREPRYSLGAVLIELYEDAQ</sequence>
<proteinExistence type="predicted"/>
<dbReference type="EMBL" id="LAZR01060295">
    <property type="protein sequence ID" value="KKK65985.1"/>
    <property type="molecule type" value="Genomic_DNA"/>
</dbReference>
<evidence type="ECO:0000313" key="1">
    <source>
        <dbReference type="EMBL" id="KKK65985.1"/>
    </source>
</evidence>
<evidence type="ECO:0008006" key="2">
    <source>
        <dbReference type="Google" id="ProtNLM"/>
    </source>
</evidence>
<accession>A0A0F8XXJ7</accession>
<organism evidence="1">
    <name type="scientific">marine sediment metagenome</name>
    <dbReference type="NCBI Taxonomy" id="412755"/>
    <lineage>
        <taxon>unclassified sequences</taxon>
        <taxon>metagenomes</taxon>
        <taxon>ecological metagenomes</taxon>
    </lineage>
</organism>
<reference evidence="1" key="1">
    <citation type="journal article" date="2015" name="Nature">
        <title>Complex archaea that bridge the gap between prokaryotes and eukaryotes.</title>
        <authorList>
            <person name="Spang A."/>
            <person name="Saw J.H."/>
            <person name="Jorgensen S.L."/>
            <person name="Zaremba-Niedzwiedzka K."/>
            <person name="Martijn J."/>
            <person name="Lind A.E."/>
            <person name="van Eijk R."/>
            <person name="Schleper C."/>
            <person name="Guy L."/>
            <person name="Ettema T.J."/>
        </authorList>
    </citation>
    <scope>NUCLEOTIDE SEQUENCE</scope>
</reference>
<comment type="caution">
    <text evidence="1">The sequence shown here is derived from an EMBL/GenBank/DDBJ whole genome shotgun (WGS) entry which is preliminary data.</text>
</comment>
<gene>
    <name evidence="1" type="ORF">LCGC14_2968630</name>
</gene>
<dbReference type="AlphaFoldDB" id="A0A0F8XXJ7"/>